<comment type="caution">
    <text evidence="2">The sequence shown here is derived from an EMBL/GenBank/DDBJ whole genome shotgun (WGS) entry which is preliminary data.</text>
</comment>
<organism evidence="2 3">
    <name type="scientific">Paraburkholderia bryophila</name>
    <dbReference type="NCBI Taxonomy" id="420952"/>
    <lineage>
        <taxon>Bacteria</taxon>
        <taxon>Pseudomonadati</taxon>
        <taxon>Pseudomonadota</taxon>
        <taxon>Betaproteobacteria</taxon>
        <taxon>Burkholderiales</taxon>
        <taxon>Burkholderiaceae</taxon>
        <taxon>Paraburkholderia</taxon>
    </lineage>
</organism>
<proteinExistence type="predicted"/>
<evidence type="ECO:0000313" key="2">
    <source>
        <dbReference type="EMBL" id="NYH25803.1"/>
    </source>
</evidence>
<gene>
    <name evidence="2" type="ORF">GGD40_005374</name>
</gene>
<protein>
    <submittedName>
        <fullName evidence="2">Uncharacterized protein</fullName>
    </submittedName>
</protein>
<reference evidence="2 3" key="1">
    <citation type="submission" date="2020-07" db="EMBL/GenBank/DDBJ databases">
        <title>Exploring microbial biodiversity for novel pathways involved in the catabolism of aromatic compounds derived from lignin.</title>
        <authorList>
            <person name="Elkins J."/>
        </authorList>
    </citation>
    <scope>NUCLEOTIDE SEQUENCE [LARGE SCALE GENOMIC DNA]</scope>
    <source>
        <strain evidence="2 3">H2C3C</strain>
    </source>
</reference>
<feature type="region of interest" description="Disordered" evidence="1">
    <location>
        <begin position="1"/>
        <end position="25"/>
    </location>
</feature>
<keyword evidence="3" id="KW-1185">Reference proteome</keyword>
<evidence type="ECO:0000313" key="3">
    <source>
        <dbReference type="Proteomes" id="UP000540929"/>
    </source>
</evidence>
<dbReference type="Proteomes" id="UP000540929">
    <property type="component" value="Unassembled WGS sequence"/>
</dbReference>
<accession>A0A7Z0B9Z8</accession>
<dbReference type="AlphaFoldDB" id="A0A7Z0B9Z8"/>
<sequence>MPVDLHTVSGKIEEPDTPRLQPPMKLRNSLPHLRRRHIRPQDDFKAERAKAITHGFGISRRIIADRIYFRIRLMAIGAIANHKRNTRRT</sequence>
<name>A0A7Z0B9Z8_9BURK</name>
<evidence type="ECO:0000256" key="1">
    <source>
        <dbReference type="SAM" id="MobiDB-lite"/>
    </source>
</evidence>
<dbReference type="EMBL" id="JACCAS010000002">
    <property type="protein sequence ID" value="NYH25803.1"/>
    <property type="molecule type" value="Genomic_DNA"/>
</dbReference>